<name>A0ABR9ASM3_9BACT</name>
<keyword evidence="2 4" id="KW-0378">Hydrolase</keyword>
<proteinExistence type="inferred from homology"/>
<keyword evidence="6" id="KW-1185">Reference proteome</keyword>
<evidence type="ECO:0000256" key="3">
    <source>
        <dbReference type="ARBA" id="ARBA00023295"/>
    </source>
</evidence>
<dbReference type="PANTHER" id="PTHR42812:SF14">
    <property type="entry name" value="SECRETED PROTEIN"/>
    <property type="match status" value="1"/>
</dbReference>
<reference evidence="5 6" key="1">
    <citation type="submission" date="2020-09" db="EMBL/GenBank/DDBJ databases">
        <title>Echinicola sp. CAU 1574 isolated from sand of Sido Beach.</title>
        <authorList>
            <person name="Kim W."/>
        </authorList>
    </citation>
    <scope>NUCLEOTIDE SEQUENCE [LARGE SCALE GENOMIC DNA]</scope>
    <source>
        <strain evidence="5 6">CAU 1574</strain>
    </source>
</reference>
<evidence type="ECO:0000256" key="1">
    <source>
        <dbReference type="ARBA" id="ARBA00009865"/>
    </source>
</evidence>
<dbReference type="InterPro" id="IPR051795">
    <property type="entry name" value="Glycosyl_Hydrlase_43"/>
</dbReference>
<keyword evidence="3 4" id="KW-0326">Glycosidase</keyword>
<dbReference type="CDD" id="cd08986">
    <property type="entry name" value="GH43-like"/>
    <property type="match status" value="1"/>
</dbReference>
<dbReference type="Pfam" id="PF04616">
    <property type="entry name" value="Glyco_hydro_43"/>
    <property type="match status" value="1"/>
</dbReference>
<comment type="caution">
    <text evidence="5">The sequence shown here is derived from an EMBL/GenBank/DDBJ whole genome shotgun (WGS) entry which is preliminary data.</text>
</comment>
<dbReference type="PANTHER" id="PTHR42812">
    <property type="entry name" value="BETA-XYLOSIDASE"/>
    <property type="match status" value="1"/>
</dbReference>
<dbReference type="EMBL" id="JACYTQ010000009">
    <property type="protein sequence ID" value="MBD8490878.1"/>
    <property type="molecule type" value="Genomic_DNA"/>
</dbReference>
<evidence type="ECO:0000313" key="5">
    <source>
        <dbReference type="EMBL" id="MBD8490878.1"/>
    </source>
</evidence>
<evidence type="ECO:0000313" key="6">
    <source>
        <dbReference type="Proteomes" id="UP000647133"/>
    </source>
</evidence>
<dbReference type="InterPro" id="IPR006710">
    <property type="entry name" value="Glyco_hydro_43"/>
</dbReference>
<dbReference type="Proteomes" id="UP000647133">
    <property type="component" value="Unassembled WGS sequence"/>
</dbReference>
<dbReference type="SUPFAM" id="SSF75005">
    <property type="entry name" value="Arabinanase/levansucrase/invertase"/>
    <property type="match status" value="1"/>
</dbReference>
<evidence type="ECO:0000256" key="2">
    <source>
        <dbReference type="ARBA" id="ARBA00022801"/>
    </source>
</evidence>
<sequence>MVSKKNILLALISYLMTVPVFGQQDKKAAFKAHDQAIYLKDGWIRDPYILLDKDGYYYLTGTTPLPNDPRETTEPYNTGLDAQNMELFGTPSIVGHKVRVWRSKDLFDWEYLGEPFDLAEGYWAKKMPDKLNEKPASDWRLWAPELYHVDGKWIYVHTSPDPVQGGANLAISKGDEMSGPFTFPMGDDMRNKHDPSLFRDDDGTWYLLWGNTFIAPIKPGFKGLAAEPKRIDPANRVIGHEGATLRKIGDKYVHFGTAWSTDRMRKGSYNLYYCTSDDITGPYGPRKFVGRFLGHGTPFQDKEGRWWCTAFYNGNVPPVDHEGIQQHDLGETAQTINEQGTTIVPLEVKVMGNGEIYIRALDPDYAMPGPDEAQSFEKK</sequence>
<accession>A0ABR9ASM3</accession>
<protein>
    <submittedName>
        <fullName evidence="5">Family 43 glycosylhydrolase</fullName>
    </submittedName>
</protein>
<dbReference type="InterPro" id="IPR023296">
    <property type="entry name" value="Glyco_hydro_beta-prop_sf"/>
</dbReference>
<gene>
    <name evidence="5" type="ORF">IFO69_19150</name>
</gene>
<organism evidence="5 6">
    <name type="scientific">Echinicola arenosa</name>
    <dbReference type="NCBI Taxonomy" id="2774144"/>
    <lineage>
        <taxon>Bacteria</taxon>
        <taxon>Pseudomonadati</taxon>
        <taxon>Bacteroidota</taxon>
        <taxon>Cytophagia</taxon>
        <taxon>Cytophagales</taxon>
        <taxon>Cyclobacteriaceae</taxon>
        <taxon>Echinicola</taxon>
    </lineage>
</organism>
<dbReference type="Gene3D" id="2.115.10.20">
    <property type="entry name" value="Glycosyl hydrolase domain, family 43"/>
    <property type="match status" value="1"/>
</dbReference>
<comment type="similarity">
    <text evidence="1 4">Belongs to the glycosyl hydrolase 43 family.</text>
</comment>
<evidence type="ECO:0000256" key="4">
    <source>
        <dbReference type="RuleBase" id="RU361187"/>
    </source>
</evidence>